<dbReference type="AlphaFoldDB" id="A0A1S8X3K3"/>
<evidence type="ECO:0000313" key="3">
    <source>
        <dbReference type="Proteomes" id="UP000243686"/>
    </source>
</evidence>
<evidence type="ECO:0000256" key="1">
    <source>
        <dbReference type="SAM" id="MobiDB-lite"/>
    </source>
</evidence>
<reference evidence="2 3" key="1">
    <citation type="submission" date="2015-03" db="EMBL/GenBank/DDBJ databases">
        <title>Draft genome of the nematode, Opisthorchis viverrini.</title>
        <authorList>
            <person name="Mitreva M."/>
        </authorList>
    </citation>
    <scope>NUCLEOTIDE SEQUENCE [LARGE SCALE GENOMIC DNA]</scope>
    <source>
        <strain evidence="2">Khon Kaen</strain>
    </source>
</reference>
<name>A0A1S8X3K3_OPIVI</name>
<accession>A0A1S8X3K3</accession>
<dbReference type="EMBL" id="KV892185">
    <property type="protein sequence ID" value="OON21309.1"/>
    <property type="molecule type" value="Genomic_DNA"/>
</dbReference>
<organism evidence="2 3">
    <name type="scientific">Opisthorchis viverrini</name>
    <name type="common">Southeast Asian liver fluke</name>
    <dbReference type="NCBI Taxonomy" id="6198"/>
    <lineage>
        <taxon>Eukaryota</taxon>
        <taxon>Metazoa</taxon>
        <taxon>Spiralia</taxon>
        <taxon>Lophotrochozoa</taxon>
        <taxon>Platyhelminthes</taxon>
        <taxon>Trematoda</taxon>
        <taxon>Digenea</taxon>
        <taxon>Opisthorchiida</taxon>
        <taxon>Opisthorchiata</taxon>
        <taxon>Opisthorchiidae</taxon>
        <taxon>Opisthorchis</taxon>
    </lineage>
</organism>
<protein>
    <recommendedName>
        <fullName evidence="4">Integrase zinc-binding domain-containing protein</fullName>
    </recommendedName>
</protein>
<dbReference type="PANTHER" id="PTHR47331">
    <property type="entry name" value="PHD-TYPE DOMAIN-CONTAINING PROTEIN"/>
    <property type="match status" value="1"/>
</dbReference>
<feature type="region of interest" description="Disordered" evidence="1">
    <location>
        <begin position="128"/>
        <end position="148"/>
    </location>
</feature>
<dbReference type="Proteomes" id="UP000243686">
    <property type="component" value="Unassembled WGS sequence"/>
</dbReference>
<evidence type="ECO:0008006" key="4">
    <source>
        <dbReference type="Google" id="ProtNLM"/>
    </source>
</evidence>
<sequence>MYGPEIINEPKIVVSPLTPGRIPNVVELKRSRITTTTQTLRKLCPILLDGILCVGGRLHYSSYALSLRHPPMLPNKHPVTGLLFRHYHGAEGHSSASHALGVFRLNVRIVHGSQAVRRVLHKCNQCKKGSRNKSAGGGSVTPGAACKG</sequence>
<proteinExistence type="predicted"/>
<keyword evidence="3" id="KW-1185">Reference proteome</keyword>
<evidence type="ECO:0000313" key="2">
    <source>
        <dbReference type="EMBL" id="OON21309.1"/>
    </source>
</evidence>
<gene>
    <name evidence="2" type="ORF">X801_02796</name>
</gene>
<dbReference type="PANTHER" id="PTHR47331:SF5">
    <property type="entry name" value="RIBONUCLEASE H"/>
    <property type="match status" value="1"/>
</dbReference>